<comment type="caution">
    <text evidence="1">The sequence shown here is derived from an EMBL/GenBank/DDBJ whole genome shotgun (WGS) entry which is preliminary data.</text>
</comment>
<organism evidence="1 3">
    <name type="scientific">Didymodactylos carnosus</name>
    <dbReference type="NCBI Taxonomy" id="1234261"/>
    <lineage>
        <taxon>Eukaryota</taxon>
        <taxon>Metazoa</taxon>
        <taxon>Spiralia</taxon>
        <taxon>Gnathifera</taxon>
        <taxon>Rotifera</taxon>
        <taxon>Eurotatoria</taxon>
        <taxon>Bdelloidea</taxon>
        <taxon>Philodinida</taxon>
        <taxon>Philodinidae</taxon>
        <taxon>Didymodactylos</taxon>
    </lineage>
</organism>
<name>A0A816FZT7_9BILA</name>
<dbReference type="Proteomes" id="UP000681722">
    <property type="component" value="Unassembled WGS sequence"/>
</dbReference>
<proteinExistence type="predicted"/>
<reference evidence="1" key="1">
    <citation type="submission" date="2021-02" db="EMBL/GenBank/DDBJ databases">
        <authorList>
            <person name="Nowell W R."/>
        </authorList>
    </citation>
    <scope>NUCLEOTIDE SEQUENCE</scope>
</reference>
<dbReference type="EMBL" id="CAJOBC010136631">
    <property type="protein sequence ID" value="CAF4630870.1"/>
    <property type="molecule type" value="Genomic_DNA"/>
</dbReference>
<protein>
    <submittedName>
        <fullName evidence="1">Uncharacterized protein</fullName>
    </submittedName>
</protein>
<feature type="non-terminal residue" evidence="1">
    <location>
        <position position="1"/>
    </location>
</feature>
<keyword evidence="3" id="KW-1185">Reference proteome</keyword>
<sequence>EDTKTIEKTMQPVLTTQAQHISTPNESVRRHVRILAEEERIDADKWLSILNQVYDDLNYSPSQRIDYTIKFLNEEQKTWYEQNKDEVKDDWTLFRERLKQNSSNYKLTRTTAPPINISTLNNTEVVVLEDLIDAKFDKYAGVGDAKNWLLQTMNQFKACGLRRDDQIEAIPLLLEDDAYLWYADNSDAIFNFETF</sequence>
<dbReference type="Proteomes" id="UP000663829">
    <property type="component" value="Unassembled WGS sequence"/>
</dbReference>
<accession>A0A816FZT7</accession>
<dbReference type="OrthoDB" id="10008145at2759"/>
<evidence type="ECO:0000313" key="3">
    <source>
        <dbReference type="Proteomes" id="UP000663829"/>
    </source>
</evidence>
<dbReference type="EMBL" id="CAJNOQ010059153">
    <property type="protein sequence ID" value="CAF1667499.1"/>
    <property type="molecule type" value="Genomic_DNA"/>
</dbReference>
<evidence type="ECO:0000313" key="2">
    <source>
        <dbReference type="EMBL" id="CAF4630870.1"/>
    </source>
</evidence>
<evidence type="ECO:0000313" key="1">
    <source>
        <dbReference type="EMBL" id="CAF1667499.1"/>
    </source>
</evidence>
<gene>
    <name evidence="1" type="ORF">GPM918_LOCUS46202</name>
    <name evidence="2" type="ORF">SRO942_LOCUS49853</name>
</gene>
<dbReference type="AlphaFoldDB" id="A0A816FZT7"/>
<feature type="non-terminal residue" evidence="1">
    <location>
        <position position="195"/>
    </location>
</feature>